<reference evidence="7" key="1">
    <citation type="submission" date="2019-02" db="EMBL/GenBank/DDBJ databases">
        <authorList>
            <person name="Li S.-H."/>
        </authorList>
    </citation>
    <scope>NUCLEOTIDE SEQUENCE</scope>
    <source>
        <strain evidence="7">IMCC8485</strain>
    </source>
</reference>
<sequence>MIETGSGLVFDLSAVTFGALALGAILEMLLPVRDTPLSLSRWLNNGSLAVITYSVNHIFATSFAVYVIHRFEPRDYLGLAEATLLLNLLVTFLALEIARYGIHVVMHKIPVLWRFHAVHHSDNEVDVSTSFRHHPIEVMLNAIPVTALVWLVASSPEALILYRAWDLIMTVFTHTNVKIPLGLERWLRYLVVTPAFHRTHHFSEKHYTDSNYSATVPWLDYLFSTYQRTSVEQQSFSKLGLDMHTVNEQRLDGMILAPVLERSNQPE</sequence>
<evidence type="ECO:0000259" key="6">
    <source>
        <dbReference type="Pfam" id="PF04116"/>
    </source>
</evidence>
<feature type="transmembrane region" description="Helical" evidence="5">
    <location>
        <begin position="12"/>
        <end position="30"/>
    </location>
</feature>
<evidence type="ECO:0000256" key="4">
    <source>
        <dbReference type="ARBA" id="ARBA00023136"/>
    </source>
</evidence>
<evidence type="ECO:0000256" key="3">
    <source>
        <dbReference type="ARBA" id="ARBA00022989"/>
    </source>
</evidence>
<keyword evidence="8" id="KW-1185">Reference proteome</keyword>
<evidence type="ECO:0000313" key="8">
    <source>
        <dbReference type="Proteomes" id="UP001143307"/>
    </source>
</evidence>
<dbReference type="InterPro" id="IPR050307">
    <property type="entry name" value="Sterol_Desaturase_Related"/>
</dbReference>
<gene>
    <name evidence="7" type="ORF">EYC87_08315</name>
</gene>
<evidence type="ECO:0000256" key="5">
    <source>
        <dbReference type="SAM" id="Phobius"/>
    </source>
</evidence>
<feature type="transmembrane region" description="Helical" evidence="5">
    <location>
        <begin position="79"/>
        <end position="98"/>
    </location>
</feature>
<protein>
    <submittedName>
        <fullName evidence="7">Fatty acid hydroxylase family protein</fullName>
    </submittedName>
</protein>
<comment type="caution">
    <text evidence="7">The sequence shown here is derived from an EMBL/GenBank/DDBJ whole genome shotgun (WGS) entry which is preliminary data.</text>
</comment>
<feature type="transmembrane region" description="Helical" evidence="5">
    <location>
        <begin position="42"/>
        <end position="67"/>
    </location>
</feature>
<dbReference type="Pfam" id="PF04116">
    <property type="entry name" value="FA_hydroxylase"/>
    <property type="match status" value="1"/>
</dbReference>
<keyword evidence="3 5" id="KW-1133">Transmembrane helix</keyword>
<proteinExistence type="predicted"/>
<evidence type="ECO:0000256" key="1">
    <source>
        <dbReference type="ARBA" id="ARBA00004370"/>
    </source>
</evidence>
<accession>A0ABT3SUB6</accession>
<evidence type="ECO:0000256" key="2">
    <source>
        <dbReference type="ARBA" id="ARBA00022692"/>
    </source>
</evidence>
<name>A0ABT3SUB6_9GAMM</name>
<dbReference type="InterPro" id="IPR006694">
    <property type="entry name" value="Fatty_acid_hydroxylase"/>
</dbReference>
<comment type="subcellular location">
    <subcellularLocation>
        <location evidence="1">Membrane</location>
    </subcellularLocation>
</comment>
<feature type="domain" description="Fatty acid hydroxylase" evidence="6">
    <location>
        <begin position="89"/>
        <end position="225"/>
    </location>
</feature>
<dbReference type="Proteomes" id="UP001143307">
    <property type="component" value="Unassembled WGS sequence"/>
</dbReference>
<dbReference type="PANTHER" id="PTHR11863">
    <property type="entry name" value="STEROL DESATURASE"/>
    <property type="match status" value="1"/>
</dbReference>
<evidence type="ECO:0000313" key="7">
    <source>
        <dbReference type="EMBL" id="MCX2973581.1"/>
    </source>
</evidence>
<keyword evidence="4 5" id="KW-0472">Membrane</keyword>
<keyword evidence="2 5" id="KW-0812">Transmembrane</keyword>
<dbReference type="EMBL" id="SHNP01000002">
    <property type="protein sequence ID" value="MCX2973581.1"/>
    <property type="molecule type" value="Genomic_DNA"/>
</dbReference>
<organism evidence="7 8">
    <name type="scientific">Candidatus Seongchinamella marina</name>
    <dbReference type="NCBI Taxonomy" id="2518990"/>
    <lineage>
        <taxon>Bacteria</taxon>
        <taxon>Pseudomonadati</taxon>
        <taxon>Pseudomonadota</taxon>
        <taxon>Gammaproteobacteria</taxon>
        <taxon>Cellvibrionales</taxon>
        <taxon>Halieaceae</taxon>
        <taxon>Seongchinamella</taxon>
    </lineage>
</organism>